<accession>A0A0D2I2F4</accession>
<keyword evidence="2" id="KW-1185">Reference proteome</keyword>
<organism evidence="1 2">
    <name type="scientific">candidate division TM6 bacterium JCVI TM6SC1</name>
    <dbReference type="NCBI Taxonomy" id="1306947"/>
    <lineage>
        <taxon>Bacteria</taxon>
        <taxon>Candidatus Babelota</taxon>
        <taxon>Vermiphilus</taxon>
    </lineage>
</organism>
<dbReference type="STRING" id="1306947.J120_00030"/>
<protein>
    <submittedName>
        <fullName evidence="1">Uncharacterized protein</fullName>
    </submittedName>
</protein>
<name>A0A0D2I2F4_9BACT</name>
<proteinExistence type="predicted"/>
<evidence type="ECO:0000313" key="1">
    <source>
        <dbReference type="EMBL" id="KIX85365.1"/>
    </source>
</evidence>
<dbReference type="EMBL" id="ARQD01000001">
    <property type="protein sequence ID" value="KIX85365.1"/>
    <property type="molecule type" value="Genomic_DNA"/>
</dbReference>
<dbReference type="Proteomes" id="UP000032214">
    <property type="component" value="Unassembled WGS sequence"/>
</dbReference>
<sequence>MRCNEKIILKINTRGFDGVWHELYGMIIEEEEPAFSNKNINKFIGKLEMCANGVGFDIADYLKIKKDLLLFADIFEEGIKRYKTGMQGRLPDYFEVTLNNFVKEIRDYAHSLPE</sequence>
<dbReference type="AlphaFoldDB" id="A0A0D2I2F4"/>
<reference evidence="1 2" key="1">
    <citation type="journal article" date="2013" name="Proc. Natl. Acad. Sci. U.S.A.">
        <title>Candidate phylum TM6 genome recovered from a hospital sink biofilm provides genomic insights into this uncultivated phylum.</title>
        <authorList>
            <person name="McLean J.S."/>
            <person name="Lombardo M.J."/>
            <person name="Badger J.H."/>
            <person name="Edlund A."/>
            <person name="Novotny M."/>
            <person name="Yee-Greenbaum J."/>
            <person name="Vyahhi N."/>
            <person name="Hall A.P."/>
            <person name="Yang Y."/>
            <person name="Dupont C.L."/>
            <person name="Ziegler M.G."/>
            <person name="Chitsaz H."/>
            <person name="Allen A.E."/>
            <person name="Yooseph S."/>
            <person name="Tesler G."/>
            <person name="Pevzner P.A."/>
            <person name="Friedman R.M."/>
            <person name="Nealson K.H."/>
            <person name="Venter J.C."/>
            <person name="Lasken R.S."/>
        </authorList>
    </citation>
    <scope>NUCLEOTIDE SEQUENCE [LARGE SCALE GENOMIC DNA]</scope>
    <source>
        <strain evidence="1 2">TM6SC1</strain>
    </source>
</reference>
<evidence type="ECO:0000313" key="2">
    <source>
        <dbReference type="Proteomes" id="UP000032214"/>
    </source>
</evidence>
<gene>
    <name evidence="1" type="ORF">J120_00030</name>
</gene>
<comment type="caution">
    <text evidence="1">The sequence shown here is derived from an EMBL/GenBank/DDBJ whole genome shotgun (WGS) entry which is preliminary data.</text>
</comment>